<reference evidence="12" key="1">
    <citation type="submission" date="2021-08" db="EMBL/GenBank/DDBJ databases">
        <title>WGS assembly of Ceratopteris richardii.</title>
        <authorList>
            <person name="Marchant D.B."/>
            <person name="Chen G."/>
            <person name="Jenkins J."/>
            <person name="Shu S."/>
            <person name="Leebens-Mack J."/>
            <person name="Grimwood J."/>
            <person name="Schmutz J."/>
            <person name="Soltis P."/>
            <person name="Soltis D."/>
            <person name="Chen Z.-H."/>
        </authorList>
    </citation>
    <scope>NUCLEOTIDE SEQUENCE</scope>
    <source>
        <strain evidence="12">Whitten #5841</strain>
        <tissue evidence="12">Leaf</tissue>
    </source>
</reference>
<keyword evidence="4 6" id="KW-0694">RNA-binding</keyword>
<dbReference type="OrthoDB" id="1914176at2759"/>
<sequence>MNIFRAKQAESVANMEVYEVTRLVYSRVQAVEPDLASKIMGYLLLQDQGEQEMLKLAFASDLQLQAVMNKAKQQLGLPISSVGTAGVASAAPLQPQVAGQPYRVPGLFSSVTSIASPSPLLIPPDPFPYFGEGVLPPSNSAPVTPLHLQQHQHHHQHFTNGYDDALSSQADMISNLLTEKFQPEAGPNFYSRPLSARRPSSLSDFPLSPDSACLSPAWKPCLYYSRGYCKHGSNCRFLHTHNSMRSDPGSPSSVSSNGQRDYRLDDMVFPGSLERLEIELEELLRGRRAPVSIASLPQLYYEKFGKTLQAEGYLTESQRHGKAGFSLTKLLARLKNTVTLIDRPHGQHAVVLAEDAMRFSMYRGERDDVNTVNPGSRQIYLTFPAESTFSEEDVSSYFRGYGPVQDVRIPFQQKRMFGFVTFVYPETVKAILAKGNPHHICGARVLVKPYKEKSKHGETRRSVERDHSRFFPSRSFDGGEFPFHAGAQFLDDHDLLRRQINEQVLELERRRLADLQFSESPRMYVQAGSPVVESVHARFGLGSNGMPPPHELAKGADDLNNIQVPSSLGYILDVLDGDPSESDPSVDIVDPAEQSQASNELNLPDSPFASPKADRLQFGSSSALEVPINFNTDVQSLFPSELISSATSSLEGDQDLNCRICRGPFIDPIRLDCNHMFCVDCILKVIRVSKDECPSCQQHIGSQVVRLLESRRLPVIDPSLTKPRVAAISSQKISSW</sequence>
<evidence type="ECO:0000256" key="6">
    <source>
        <dbReference type="PROSITE-ProRule" id="PRU00176"/>
    </source>
</evidence>
<dbReference type="CDD" id="cd12458">
    <property type="entry name" value="RRM_AtC3H46_like"/>
    <property type="match status" value="1"/>
</dbReference>
<proteinExistence type="predicted"/>
<evidence type="ECO:0000256" key="4">
    <source>
        <dbReference type="ARBA" id="ARBA00022884"/>
    </source>
</evidence>
<organism evidence="12 13">
    <name type="scientific">Ceratopteris richardii</name>
    <name type="common">Triangle waterfern</name>
    <dbReference type="NCBI Taxonomy" id="49495"/>
    <lineage>
        <taxon>Eukaryota</taxon>
        <taxon>Viridiplantae</taxon>
        <taxon>Streptophyta</taxon>
        <taxon>Embryophyta</taxon>
        <taxon>Tracheophyta</taxon>
        <taxon>Polypodiopsida</taxon>
        <taxon>Polypodiidae</taxon>
        <taxon>Polypodiales</taxon>
        <taxon>Pteridineae</taxon>
        <taxon>Pteridaceae</taxon>
        <taxon>Parkerioideae</taxon>
        <taxon>Ceratopteris</taxon>
    </lineage>
</organism>
<dbReference type="Gene3D" id="3.30.40.10">
    <property type="entry name" value="Zinc/RING finger domain, C3HC4 (zinc finger)"/>
    <property type="match status" value="1"/>
</dbReference>
<evidence type="ECO:0000259" key="8">
    <source>
        <dbReference type="PROSITE" id="PS50089"/>
    </source>
</evidence>
<dbReference type="PROSITE" id="PS50089">
    <property type="entry name" value="ZF_RING_2"/>
    <property type="match status" value="1"/>
</dbReference>
<dbReference type="SUPFAM" id="SSF54928">
    <property type="entry name" value="RNA-binding domain, RBD"/>
    <property type="match status" value="1"/>
</dbReference>
<dbReference type="PROSITE" id="PS50102">
    <property type="entry name" value="RRM"/>
    <property type="match status" value="1"/>
</dbReference>
<dbReference type="InterPro" id="IPR012677">
    <property type="entry name" value="Nucleotide-bd_a/b_plait_sf"/>
</dbReference>
<dbReference type="InterPro" id="IPR001841">
    <property type="entry name" value="Znf_RING"/>
</dbReference>
<dbReference type="InterPro" id="IPR000504">
    <property type="entry name" value="RRM_dom"/>
</dbReference>
<dbReference type="GO" id="GO:0003723">
    <property type="term" value="F:RNA binding"/>
    <property type="evidence" value="ECO:0007669"/>
    <property type="project" value="UniProtKB-UniRule"/>
</dbReference>
<dbReference type="SMART" id="SM00184">
    <property type="entry name" value="RING"/>
    <property type="match status" value="1"/>
</dbReference>
<dbReference type="SMART" id="SM00356">
    <property type="entry name" value="ZnF_C3H1"/>
    <property type="match status" value="1"/>
</dbReference>
<feature type="zinc finger region" description="C3H1-type" evidence="7">
    <location>
        <begin position="215"/>
        <end position="242"/>
    </location>
</feature>
<dbReference type="InterPro" id="IPR056276">
    <property type="entry name" value="AtC3H46-like_PABC-like"/>
</dbReference>
<evidence type="ECO:0000259" key="11">
    <source>
        <dbReference type="PROSITE" id="PS51644"/>
    </source>
</evidence>
<dbReference type="InterPro" id="IPR018957">
    <property type="entry name" value="Znf_C3HC4_RING-type"/>
</dbReference>
<dbReference type="Pfam" id="PF00642">
    <property type="entry name" value="zf-CCCH"/>
    <property type="match status" value="1"/>
</dbReference>
<dbReference type="GO" id="GO:0008270">
    <property type="term" value="F:zinc ion binding"/>
    <property type="evidence" value="ECO:0007669"/>
    <property type="project" value="UniProtKB-KW"/>
</dbReference>
<keyword evidence="1 7" id="KW-0479">Metal-binding</keyword>
<keyword evidence="13" id="KW-1185">Reference proteome</keyword>
<dbReference type="InterPro" id="IPR013083">
    <property type="entry name" value="Znf_RING/FYVE/PHD"/>
</dbReference>
<dbReference type="InterPro" id="IPR017907">
    <property type="entry name" value="Znf_RING_CS"/>
</dbReference>
<dbReference type="PANTHER" id="PTHR24009">
    <property type="entry name" value="RNA-BINDING (RRM/RBD/RNP MOTIFS)"/>
    <property type="match status" value="1"/>
</dbReference>
<name>A0A8T2U3H1_CERRI</name>
<evidence type="ECO:0000256" key="3">
    <source>
        <dbReference type="ARBA" id="ARBA00022833"/>
    </source>
</evidence>
<evidence type="ECO:0000259" key="9">
    <source>
        <dbReference type="PROSITE" id="PS50102"/>
    </source>
</evidence>
<dbReference type="SMART" id="SM00360">
    <property type="entry name" value="RRM"/>
    <property type="match status" value="1"/>
</dbReference>
<dbReference type="GO" id="GO:0003677">
    <property type="term" value="F:DNA binding"/>
    <property type="evidence" value="ECO:0007669"/>
    <property type="project" value="UniProtKB-KW"/>
</dbReference>
<dbReference type="PROSITE" id="PS50103">
    <property type="entry name" value="ZF_C3H1"/>
    <property type="match status" value="1"/>
</dbReference>
<dbReference type="Proteomes" id="UP000825935">
    <property type="component" value="Chromosome 9"/>
</dbReference>
<dbReference type="Gene3D" id="3.30.70.330">
    <property type="match status" value="1"/>
</dbReference>
<dbReference type="SUPFAM" id="SSF90229">
    <property type="entry name" value="CCCH zinc finger"/>
    <property type="match status" value="1"/>
</dbReference>
<dbReference type="InterPro" id="IPR025605">
    <property type="entry name" value="OST-HTH/LOTUS_dom"/>
</dbReference>
<dbReference type="Pfam" id="PF00097">
    <property type="entry name" value="zf-C3HC4"/>
    <property type="match status" value="1"/>
</dbReference>
<dbReference type="Pfam" id="PF00076">
    <property type="entry name" value="RRM_1"/>
    <property type="match status" value="1"/>
</dbReference>
<dbReference type="Pfam" id="PF23182">
    <property type="entry name" value="PABC_AtC3H46"/>
    <property type="match status" value="1"/>
</dbReference>
<dbReference type="InterPro" id="IPR000571">
    <property type="entry name" value="Znf_CCCH"/>
</dbReference>
<dbReference type="PANTHER" id="PTHR24009:SF0">
    <property type="entry name" value="ZINC FINGER CCCH DOMAIN-CONTAINING PROTEIN 18"/>
    <property type="match status" value="1"/>
</dbReference>
<keyword evidence="3 7" id="KW-0862">Zinc</keyword>
<dbReference type="AlphaFoldDB" id="A0A8T2U3H1"/>
<dbReference type="CDD" id="cd16449">
    <property type="entry name" value="RING-HC"/>
    <property type="match status" value="1"/>
</dbReference>
<accession>A0A8T2U3H1</accession>
<evidence type="ECO:0000313" key="13">
    <source>
        <dbReference type="Proteomes" id="UP000825935"/>
    </source>
</evidence>
<dbReference type="SUPFAM" id="SSF57850">
    <property type="entry name" value="RING/U-box"/>
    <property type="match status" value="1"/>
</dbReference>
<evidence type="ECO:0000256" key="1">
    <source>
        <dbReference type="ARBA" id="ARBA00022723"/>
    </source>
</evidence>
<feature type="domain" description="HTH OST-type" evidence="11">
    <location>
        <begin position="272"/>
        <end position="355"/>
    </location>
</feature>
<dbReference type="Gene3D" id="4.10.1000.10">
    <property type="entry name" value="Zinc finger, CCCH-type"/>
    <property type="match status" value="1"/>
</dbReference>
<evidence type="ECO:0000256" key="7">
    <source>
        <dbReference type="PROSITE-ProRule" id="PRU00723"/>
    </source>
</evidence>
<dbReference type="InterPro" id="IPR034365">
    <property type="entry name" value="AtC3H46-like_RRM"/>
</dbReference>
<dbReference type="PROSITE" id="PS51644">
    <property type="entry name" value="HTH_OST"/>
    <property type="match status" value="1"/>
</dbReference>
<gene>
    <name evidence="12" type="ORF">KP509_09G037700</name>
</gene>
<dbReference type="FunFam" id="3.30.70.330:FF:000678">
    <property type="entry name" value="zinc finger CCCH domain-containing protein 53-like isoform X2"/>
    <property type="match status" value="1"/>
</dbReference>
<evidence type="ECO:0000259" key="10">
    <source>
        <dbReference type="PROSITE" id="PS50103"/>
    </source>
</evidence>
<dbReference type="InterPro" id="IPR035979">
    <property type="entry name" value="RBD_domain_sf"/>
</dbReference>
<feature type="domain" description="RRM" evidence="9">
    <location>
        <begin position="377"/>
        <end position="452"/>
    </location>
</feature>
<comment type="caution">
    <text evidence="12">The sequence shown here is derived from an EMBL/GenBank/DDBJ whole genome shotgun (WGS) entry which is preliminary data.</text>
</comment>
<evidence type="ECO:0000313" key="12">
    <source>
        <dbReference type="EMBL" id="KAH7429228.1"/>
    </source>
</evidence>
<feature type="domain" description="RING-type" evidence="8">
    <location>
        <begin position="658"/>
        <end position="697"/>
    </location>
</feature>
<dbReference type="EMBL" id="CM035414">
    <property type="protein sequence ID" value="KAH7429228.1"/>
    <property type="molecule type" value="Genomic_DNA"/>
</dbReference>
<dbReference type="PROSITE" id="PS00518">
    <property type="entry name" value="ZF_RING_1"/>
    <property type="match status" value="1"/>
</dbReference>
<protein>
    <submittedName>
        <fullName evidence="12">Uncharacterized protein</fullName>
    </submittedName>
</protein>
<evidence type="ECO:0000256" key="2">
    <source>
        <dbReference type="ARBA" id="ARBA00022771"/>
    </source>
</evidence>
<dbReference type="OMA" id="YFNYPEM"/>
<evidence type="ECO:0000256" key="5">
    <source>
        <dbReference type="ARBA" id="ARBA00023125"/>
    </source>
</evidence>
<feature type="domain" description="C3H1-type" evidence="10">
    <location>
        <begin position="215"/>
        <end position="242"/>
    </location>
</feature>
<keyword evidence="2 7" id="KW-0863">Zinc-finger</keyword>
<keyword evidence="5" id="KW-0238">DNA-binding</keyword>
<dbReference type="InterPro" id="IPR036855">
    <property type="entry name" value="Znf_CCCH_sf"/>
</dbReference>